<dbReference type="OrthoDB" id="1100217at2759"/>
<evidence type="ECO:0008006" key="6">
    <source>
        <dbReference type="Google" id="ProtNLM"/>
    </source>
</evidence>
<sequence length="245" mass="27993">MVEVVLVYSTLLSSYTKSDKHLGKAKETFEKMRELGFLMKPSPFNSTLSFHTQENMVEELLREMEENNVAPDSLMVNKVLRIYAAESNVEAMETFMKMWSGEEGIKLKKETMVAVAKAYAKAGSTKKAIEMYGGCKKNEKLENDGYKTVIGSLLKLDDVEGAEKVYGEKRIESWGVDKFDWKEEKWDALKDGDGFYSQETFGEVVEKVSSKLAGWKRRFLSLAGRITLTKSTQVLSYYKLYYADY</sequence>
<comment type="caution">
    <text evidence="4">The sequence shown here is derived from an EMBL/GenBank/DDBJ whole genome shotgun (WGS) entry which is preliminary data.</text>
</comment>
<dbReference type="PROSITE" id="PS51375">
    <property type="entry name" value="PPR"/>
    <property type="match status" value="1"/>
</dbReference>
<keyword evidence="2" id="KW-0677">Repeat</keyword>
<dbReference type="Pfam" id="PF01535">
    <property type="entry name" value="PPR"/>
    <property type="match status" value="2"/>
</dbReference>
<proteinExistence type="inferred from homology"/>
<keyword evidence="5" id="KW-1185">Reference proteome</keyword>
<dbReference type="InterPro" id="IPR011990">
    <property type="entry name" value="TPR-like_helical_dom_sf"/>
</dbReference>
<protein>
    <recommendedName>
        <fullName evidence="6">Pentatricopeptide repeat-containing protein</fullName>
    </recommendedName>
</protein>
<dbReference type="Proteomes" id="UP000886595">
    <property type="component" value="Unassembled WGS sequence"/>
</dbReference>
<name>A0A8X7QHM9_BRACI</name>
<dbReference type="PANTHER" id="PTHR45717">
    <property type="entry name" value="OS12G0527900 PROTEIN"/>
    <property type="match status" value="1"/>
</dbReference>
<dbReference type="AlphaFoldDB" id="A0A8X7QHM9"/>
<evidence type="ECO:0000313" key="4">
    <source>
        <dbReference type="EMBL" id="KAG2269532.1"/>
    </source>
</evidence>
<organism evidence="4 5">
    <name type="scientific">Brassica carinata</name>
    <name type="common">Ethiopian mustard</name>
    <name type="synonym">Abyssinian cabbage</name>
    <dbReference type="NCBI Taxonomy" id="52824"/>
    <lineage>
        <taxon>Eukaryota</taxon>
        <taxon>Viridiplantae</taxon>
        <taxon>Streptophyta</taxon>
        <taxon>Embryophyta</taxon>
        <taxon>Tracheophyta</taxon>
        <taxon>Spermatophyta</taxon>
        <taxon>Magnoliopsida</taxon>
        <taxon>eudicotyledons</taxon>
        <taxon>Gunneridae</taxon>
        <taxon>Pentapetalae</taxon>
        <taxon>rosids</taxon>
        <taxon>malvids</taxon>
        <taxon>Brassicales</taxon>
        <taxon>Brassicaceae</taxon>
        <taxon>Brassiceae</taxon>
        <taxon>Brassica</taxon>
    </lineage>
</organism>
<dbReference type="NCBIfam" id="TIGR00756">
    <property type="entry name" value="PPR"/>
    <property type="match status" value="1"/>
</dbReference>
<dbReference type="PANTHER" id="PTHR45717:SF18">
    <property type="entry name" value="PENTACOTRIPEPTIDE-REPEAT REGION OF PRORP DOMAIN-CONTAINING PROTEIN"/>
    <property type="match status" value="1"/>
</dbReference>
<accession>A0A8X7QHM9</accession>
<gene>
    <name evidence="4" type="ORF">Bca52824_064087</name>
</gene>
<feature type="repeat" description="PPR" evidence="3">
    <location>
        <begin position="4"/>
        <end position="39"/>
    </location>
</feature>
<comment type="similarity">
    <text evidence="1">Belongs to the PPR family. P subfamily.</text>
</comment>
<evidence type="ECO:0000313" key="5">
    <source>
        <dbReference type="Proteomes" id="UP000886595"/>
    </source>
</evidence>
<evidence type="ECO:0000256" key="2">
    <source>
        <dbReference type="ARBA" id="ARBA00022737"/>
    </source>
</evidence>
<reference evidence="4 5" key="1">
    <citation type="submission" date="2020-02" db="EMBL/GenBank/DDBJ databases">
        <authorList>
            <person name="Ma Q."/>
            <person name="Huang Y."/>
            <person name="Song X."/>
            <person name="Pei D."/>
        </authorList>
    </citation>
    <scope>NUCLEOTIDE SEQUENCE [LARGE SCALE GENOMIC DNA]</scope>
    <source>
        <strain evidence="4">Sxm20200214</strain>
        <tissue evidence="4">Leaf</tissue>
    </source>
</reference>
<dbReference type="GO" id="GO:0005739">
    <property type="term" value="C:mitochondrion"/>
    <property type="evidence" value="ECO:0007669"/>
    <property type="project" value="TreeGrafter"/>
</dbReference>
<dbReference type="EMBL" id="JAAMPC010000013">
    <property type="protein sequence ID" value="KAG2269532.1"/>
    <property type="molecule type" value="Genomic_DNA"/>
</dbReference>
<dbReference type="InterPro" id="IPR002885">
    <property type="entry name" value="PPR_rpt"/>
</dbReference>
<evidence type="ECO:0000256" key="1">
    <source>
        <dbReference type="ARBA" id="ARBA00007626"/>
    </source>
</evidence>
<evidence type="ECO:0000256" key="3">
    <source>
        <dbReference type="PROSITE-ProRule" id="PRU00708"/>
    </source>
</evidence>
<dbReference type="Gene3D" id="1.25.40.10">
    <property type="entry name" value="Tetratricopeptide repeat domain"/>
    <property type="match status" value="1"/>
</dbReference>
<dbReference type="GO" id="GO:0003729">
    <property type="term" value="F:mRNA binding"/>
    <property type="evidence" value="ECO:0007669"/>
    <property type="project" value="UniProtKB-ARBA"/>
</dbReference>